<accession>A0A1G9F329</accession>
<gene>
    <name evidence="4" type="ORF">SAMN05421823_103658</name>
</gene>
<dbReference type="RefSeq" id="WP_089681647.1">
    <property type="nucleotide sequence ID" value="NZ_FNFO01000003.1"/>
</dbReference>
<dbReference type="SUPFAM" id="SSF101478">
    <property type="entry name" value="ADP-ribosylglycohydrolase"/>
    <property type="match status" value="1"/>
</dbReference>
<keyword evidence="5" id="KW-1185">Reference proteome</keyword>
<dbReference type="InterPro" id="IPR050792">
    <property type="entry name" value="ADP-ribosylglycohydrolase"/>
</dbReference>
<feature type="binding site" evidence="3">
    <location>
        <position position="273"/>
    </location>
    <ligand>
        <name>Mg(2+)</name>
        <dbReference type="ChEBI" id="CHEBI:18420"/>
        <label>1</label>
    </ligand>
</feature>
<dbReference type="GO" id="GO:0046872">
    <property type="term" value="F:metal ion binding"/>
    <property type="evidence" value="ECO:0007669"/>
    <property type="project" value="UniProtKB-KW"/>
</dbReference>
<comment type="cofactor">
    <cofactor evidence="3">
        <name>Mg(2+)</name>
        <dbReference type="ChEBI" id="CHEBI:18420"/>
    </cofactor>
    <text evidence="3">Binds 2 magnesium ions per subunit.</text>
</comment>
<dbReference type="Proteomes" id="UP000198510">
    <property type="component" value="Unassembled WGS sequence"/>
</dbReference>
<evidence type="ECO:0000256" key="1">
    <source>
        <dbReference type="ARBA" id="ARBA00010702"/>
    </source>
</evidence>
<dbReference type="GO" id="GO:0016787">
    <property type="term" value="F:hydrolase activity"/>
    <property type="evidence" value="ECO:0007669"/>
    <property type="project" value="UniProtKB-KW"/>
</dbReference>
<reference evidence="4 5" key="1">
    <citation type="submission" date="2016-10" db="EMBL/GenBank/DDBJ databases">
        <authorList>
            <person name="de Groot N.N."/>
        </authorList>
    </citation>
    <scope>NUCLEOTIDE SEQUENCE [LARGE SCALE GENOMIC DNA]</scope>
    <source>
        <strain evidence="4 5">DSM 25186</strain>
    </source>
</reference>
<feature type="binding site" evidence="3">
    <location>
        <position position="60"/>
    </location>
    <ligand>
        <name>Mg(2+)</name>
        <dbReference type="ChEBI" id="CHEBI:18420"/>
        <label>1</label>
    </ligand>
</feature>
<feature type="binding site" evidence="3">
    <location>
        <position position="59"/>
    </location>
    <ligand>
        <name>Mg(2+)</name>
        <dbReference type="ChEBI" id="CHEBI:18420"/>
        <label>1</label>
    </ligand>
</feature>
<proteinExistence type="inferred from homology"/>
<keyword evidence="2 4" id="KW-0378">Hydrolase</keyword>
<sequence length="317" mass="34425">MSDDALRLSRYRAALLGTALGDALGVPVEGKSREALRSAPITEPMGNGVHQQPPGTWSDDSALTFCLAESLAQGYNLHDLAQRFLRWQTEGHWSAHGTAFGIGQTTQAALQRLQSGVSPVEAGGLEEQHNGNGSLMRILPLAFYLDDLPVAQRYERTAEVSSLTHAHPRTLVACFCYLELARQLLHGQPPDRAFFAMQEVCNDYLDTLDLSYEERDRFERVLILDIGQLPADDIQSDGYVVHTLEAACWCLLTQPDYRTTVLTAVNLGDDADTTAAVAGGLAGIVYGEAALPEAWLAQLARREEIVALANALGPPLA</sequence>
<dbReference type="Pfam" id="PF03747">
    <property type="entry name" value="ADP_ribosyl_GH"/>
    <property type="match status" value="1"/>
</dbReference>
<evidence type="ECO:0000313" key="4">
    <source>
        <dbReference type="EMBL" id="SDK82761.1"/>
    </source>
</evidence>
<feature type="binding site" evidence="3">
    <location>
        <position position="270"/>
    </location>
    <ligand>
        <name>Mg(2+)</name>
        <dbReference type="ChEBI" id="CHEBI:18420"/>
        <label>1</label>
    </ligand>
</feature>
<dbReference type="PANTHER" id="PTHR16222">
    <property type="entry name" value="ADP-RIBOSYLGLYCOHYDROLASE"/>
    <property type="match status" value="1"/>
</dbReference>
<dbReference type="InterPro" id="IPR036705">
    <property type="entry name" value="Ribosyl_crysJ1_sf"/>
</dbReference>
<protein>
    <submittedName>
        <fullName evidence="4">ADP-ribosylglycohydrolase</fullName>
    </submittedName>
</protein>
<keyword evidence="3" id="KW-0460">Magnesium</keyword>
<evidence type="ECO:0000256" key="2">
    <source>
        <dbReference type="ARBA" id="ARBA00022801"/>
    </source>
</evidence>
<comment type="similarity">
    <text evidence="1">Belongs to the ADP-ribosylglycohydrolase family.</text>
</comment>
<dbReference type="STRING" id="1075417.SAMN05421823_103658"/>
<feature type="binding site" evidence="3">
    <location>
        <position position="58"/>
    </location>
    <ligand>
        <name>Mg(2+)</name>
        <dbReference type="ChEBI" id="CHEBI:18420"/>
        <label>1</label>
    </ligand>
</feature>
<evidence type="ECO:0000256" key="3">
    <source>
        <dbReference type="PIRSR" id="PIRSR605502-1"/>
    </source>
</evidence>
<name>A0A1G9F329_9BACT</name>
<dbReference type="AlphaFoldDB" id="A0A1G9F329"/>
<organism evidence="4 5">
    <name type="scientific">Catalinimonas alkaloidigena</name>
    <dbReference type="NCBI Taxonomy" id="1075417"/>
    <lineage>
        <taxon>Bacteria</taxon>
        <taxon>Pseudomonadati</taxon>
        <taxon>Bacteroidota</taxon>
        <taxon>Cytophagia</taxon>
        <taxon>Cytophagales</taxon>
        <taxon>Catalimonadaceae</taxon>
        <taxon>Catalinimonas</taxon>
    </lineage>
</organism>
<dbReference type="InterPro" id="IPR005502">
    <property type="entry name" value="Ribosyl_crysJ1"/>
</dbReference>
<evidence type="ECO:0000313" key="5">
    <source>
        <dbReference type="Proteomes" id="UP000198510"/>
    </source>
</evidence>
<keyword evidence="3" id="KW-0479">Metal-binding</keyword>
<dbReference type="Gene3D" id="1.10.4080.10">
    <property type="entry name" value="ADP-ribosylation/Crystallin J1"/>
    <property type="match status" value="1"/>
</dbReference>
<dbReference type="PANTHER" id="PTHR16222:SF24">
    <property type="entry name" value="ADP-RIBOSYLHYDROLASE ARH3"/>
    <property type="match status" value="1"/>
</dbReference>
<feature type="binding site" evidence="3">
    <location>
        <position position="272"/>
    </location>
    <ligand>
        <name>Mg(2+)</name>
        <dbReference type="ChEBI" id="CHEBI:18420"/>
        <label>1</label>
    </ligand>
</feature>
<dbReference type="OrthoDB" id="9798107at2"/>
<dbReference type="EMBL" id="FNFO01000003">
    <property type="protein sequence ID" value="SDK82761.1"/>
    <property type="molecule type" value="Genomic_DNA"/>
</dbReference>